<dbReference type="GO" id="GO:0008097">
    <property type="term" value="F:5S rRNA binding"/>
    <property type="evidence" value="ECO:0007669"/>
    <property type="project" value="TreeGrafter"/>
</dbReference>
<dbReference type="GO" id="GO:0006364">
    <property type="term" value="P:rRNA processing"/>
    <property type="evidence" value="ECO:0007669"/>
    <property type="project" value="TreeGrafter"/>
</dbReference>
<dbReference type="GO" id="GO:0005730">
    <property type="term" value="C:nucleolus"/>
    <property type="evidence" value="ECO:0007669"/>
    <property type="project" value="UniProtKB-SubCell"/>
</dbReference>
<dbReference type="OMA" id="GNLWKEW"/>
<evidence type="ECO:0000256" key="3">
    <source>
        <dbReference type="ARBA" id="ARBA00008838"/>
    </source>
</evidence>
<feature type="compositionally biased region" description="Basic and acidic residues" evidence="7">
    <location>
        <begin position="341"/>
        <end position="352"/>
    </location>
</feature>
<feature type="compositionally biased region" description="Basic and acidic residues" evidence="7">
    <location>
        <begin position="464"/>
        <end position="486"/>
    </location>
</feature>
<gene>
    <name evidence="8" type="ORF">MPUS1402_LOCUS11405</name>
</gene>
<evidence type="ECO:0000256" key="2">
    <source>
        <dbReference type="ARBA" id="ARBA00004642"/>
    </source>
</evidence>
<evidence type="ECO:0000256" key="7">
    <source>
        <dbReference type="SAM" id="MobiDB-lite"/>
    </source>
</evidence>
<dbReference type="EMBL" id="HBDY01015054">
    <property type="protein sequence ID" value="CAD8248831.1"/>
    <property type="molecule type" value="Transcribed_RNA"/>
</dbReference>
<protein>
    <recommendedName>
        <fullName evidence="4">Ribosome biogenesis protein NOP53</fullName>
    </recommendedName>
</protein>
<dbReference type="AlphaFoldDB" id="A0A7R9Y7C3"/>
<comment type="subcellular location">
    <subcellularLocation>
        <location evidence="1">Nucleus</location>
        <location evidence="1">Nucleolus</location>
    </subcellularLocation>
    <subcellularLocation>
        <location evidence="2">Nucleus</location>
        <location evidence="2">Nucleoplasm</location>
    </subcellularLocation>
</comment>
<keyword evidence="5" id="KW-0690">Ribosome biogenesis</keyword>
<evidence type="ECO:0000313" key="8">
    <source>
        <dbReference type="EMBL" id="CAD8248831.1"/>
    </source>
</evidence>
<feature type="region of interest" description="Disordered" evidence="7">
    <location>
        <begin position="297"/>
        <end position="398"/>
    </location>
</feature>
<sequence>MGKTAKGKRAWRKNIQLGEADYVDKKREDARTGGAVDELPDDALFFTDTDGGGGIANAAVLTRKEKARNKTLRVDSILTKTRTSCPYPVPVPRGAKGPPTASRATKGAETTSDRSLREASSFSKAVAKAGGATREKINGAALYKPNRRFTLDDVLADDPDAPKKQKTYDIWDGGLARDAARDATREKHKATTKAGAKHAEAASYSKHRLGDAPGSSSARGNKKKAYAPKNGVGAVEVDAAGSSYNPPEDARQEVIAYEVGKELRKKLKKQLDPVRAPVSNNEANQKLAEELYYAQENLYEDASDDEAGGGDGGGGASKNKNPATSRDGKMTKAQRNKQLRRREQEAEEEANRLAKRHRRDLSNLKHLDARLDAEAAEEEAKRERRKVAREERKAAQPDRLGKHRFVEEHTPVMLKDELTGSLRTLAGTHTLLRDRLKSLQRRELVEPRRKVERVKSKSYMKYEPGAKGERETEMHESALKATEASRKRGKRASLMDAPM</sequence>
<dbReference type="GO" id="GO:0000027">
    <property type="term" value="P:ribosomal large subunit assembly"/>
    <property type="evidence" value="ECO:0007669"/>
    <property type="project" value="TreeGrafter"/>
</dbReference>
<feature type="compositionally biased region" description="Acidic residues" evidence="7">
    <location>
        <begin position="298"/>
        <end position="308"/>
    </location>
</feature>
<feature type="region of interest" description="Disordered" evidence="7">
    <location>
        <begin position="83"/>
        <end position="130"/>
    </location>
</feature>
<feature type="region of interest" description="Disordered" evidence="7">
    <location>
        <begin position="179"/>
        <end position="229"/>
    </location>
</feature>
<evidence type="ECO:0000256" key="5">
    <source>
        <dbReference type="ARBA" id="ARBA00022517"/>
    </source>
</evidence>
<evidence type="ECO:0000256" key="6">
    <source>
        <dbReference type="ARBA" id="ARBA00023242"/>
    </source>
</evidence>
<dbReference type="PANTHER" id="PTHR14211">
    <property type="entry name" value="GLIOMA SUPPRESSOR CANDIDATE REGION GENE 2"/>
    <property type="match status" value="1"/>
</dbReference>
<keyword evidence="6" id="KW-0539">Nucleus</keyword>
<evidence type="ECO:0000256" key="1">
    <source>
        <dbReference type="ARBA" id="ARBA00004604"/>
    </source>
</evidence>
<feature type="region of interest" description="Disordered" evidence="7">
    <location>
        <begin position="445"/>
        <end position="499"/>
    </location>
</feature>
<proteinExistence type="inferred from homology"/>
<comment type="similarity">
    <text evidence="3">Belongs to the NOP53 family.</text>
</comment>
<dbReference type="InterPro" id="IPR011687">
    <property type="entry name" value="Nop53/GLTSCR2"/>
</dbReference>
<dbReference type="PIRSF" id="PIRSF017302">
    <property type="entry name" value="Gltscr2"/>
    <property type="match status" value="1"/>
</dbReference>
<evidence type="ECO:0000256" key="4">
    <source>
        <dbReference type="ARBA" id="ARBA00018339"/>
    </source>
</evidence>
<name>A0A7R9Y7C3_MICPS</name>
<dbReference type="PANTHER" id="PTHR14211:SF7">
    <property type="entry name" value="RIBOSOME BIOGENESIS PROTEIN NOP53"/>
    <property type="match status" value="1"/>
</dbReference>
<organism evidence="8">
    <name type="scientific">Micromonas pusilla</name>
    <name type="common">Picoplanktonic green alga</name>
    <name type="synonym">Chromulina pusilla</name>
    <dbReference type="NCBI Taxonomy" id="38833"/>
    <lineage>
        <taxon>Eukaryota</taxon>
        <taxon>Viridiplantae</taxon>
        <taxon>Chlorophyta</taxon>
        <taxon>Mamiellophyceae</taxon>
        <taxon>Mamiellales</taxon>
        <taxon>Mamiellaceae</taxon>
        <taxon>Micromonas</taxon>
    </lineage>
</organism>
<reference evidence="8" key="1">
    <citation type="submission" date="2021-01" db="EMBL/GenBank/DDBJ databases">
        <authorList>
            <person name="Corre E."/>
            <person name="Pelletier E."/>
            <person name="Niang G."/>
            <person name="Scheremetjew M."/>
            <person name="Finn R."/>
            <person name="Kale V."/>
            <person name="Holt S."/>
            <person name="Cochrane G."/>
            <person name="Meng A."/>
            <person name="Brown T."/>
            <person name="Cohen L."/>
        </authorList>
    </citation>
    <scope>NUCLEOTIDE SEQUENCE</scope>
    <source>
        <strain evidence="8">RCC1614</strain>
    </source>
</reference>
<feature type="compositionally biased region" description="Basic and acidic residues" evidence="7">
    <location>
        <begin position="445"/>
        <end position="455"/>
    </location>
</feature>
<feature type="region of interest" description="Disordered" evidence="7">
    <location>
        <begin position="268"/>
        <end position="287"/>
    </location>
</feature>
<accession>A0A7R9Y7C3</accession>
<feature type="compositionally biased region" description="Basic and acidic residues" evidence="7">
    <location>
        <begin position="360"/>
        <end position="398"/>
    </location>
</feature>
<dbReference type="Pfam" id="PF07767">
    <property type="entry name" value="Nop53"/>
    <property type="match status" value="1"/>
</dbReference>
<dbReference type="GO" id="GO:0005654">
    <property type="term" value="C:nucleoplasm"/>
    <property type="evidence" value="ECO:0007669"/>
    <property type="project" value="UniProtKB-SubCell"/>
</dbReference>